<dbReference type="EMBL" id="LN651281">
    <property type="protein sequence ID" value="CEJ16606.1"/>
    <property type="molecule type" value="Genomic_DNA"/>
</dbReference>
<keyword evidence="3" id="KW-1185">Reference proteome</keyword>
<sequence length="486" mass="54229">MSIDPQAVESHANKSLLAYLPVRDLYASFAEAIKNILDTALISNSIHTVQWRAKDFDSFSEKVSKIDPDTGQLKYPQPLQDITDLAGVRVITYVPQTVRDVEDVIRREFNVQERLDKDAALLGSGQIGYKSIHFLVRLKDPRIQATEYSRFTPLVAEIQVRTILQHAWAEMEHDIQYKSDQQIPNDLKRRFVALAGLLEIADREFQSIQQEDERLRAELRIELTQALSQLEISGFVSSTSTVSASEVMTPSEKSGSSDDRIVRALERYNDLIDTEPGQYGHYVGRAKARFLLGDRSGALRDLDAAEEISPDNSQIAAVRQRIEEGRLFGRSSSTVATQYAAQGHHSLALGNIAEAKSGYLEAEKLGLGKVHSTFNFAMCACLEEKINDLESFLDSITPHPGSFVEVNHLALRIIAYELAGLSDKNLADLATELRGLIDKIGSYELEISPIRFLIAALRSEESKERLGRVEHVLDILNQARPAQPAS</sequence>
<evidence type="ECO:0000259" key="1">
    <source>
        <dbReference type="SMART" id="SM00954"/>
    </source>
</evidence>
<dbReference type="AlphaFoldDB" id="A0A7U7JD19"/>
<dbReference type="InterPro" id="IPR043519">
    <property type="entry name" value="NT_sf"/>
</dbReference>
<reference evidence="2" key="1">
    <citation type="submission" date="2014-11" db="EMBL/GenBank/DDBJ databases">
        <authorList>
            <person name="Genoscope - CEA"/>
        </authorList>
    </citation>
    <scope>NUCLEOTIDE SEQUENCE</scope>
    <source>
        <strain evidence="2">IPO1609</strain>
    </source>
</reference>
<dbReference type="Pfam" id="PF04607">
    <property type="entry name" value="RelA_SpoT"/>
    <property type="match status" value="1"/>
</dbReference>
<dbReference type="SUPFAM" id="SSF81301">
    <property type="entry name" value="Nucleotidyltransferase"/>
    <property type="match status" value="1"/>
</dbReference>
<protein>
    <submittedName>
        <fullName evidence="2">Hypothetical rela/spot domain protein</fullName>
    </submittedName>
</protein>
<name>A0A7U7JD19_RALSL</name>
<dbReference type="CDD" id="cd05399">
    <property type="entry name" value="NT_Rel-Spo_like"/>
    <property type="match status" value="1"/>
</dbReference>
<feature type="domain" description="RelA/SpoT" evidence="1">
    <location>
        <begin position="51"/>
        <end position="183"/>
    </location>
</feature>
<evidence type="ECO:0000313" key="3">
    <source>
        <dbReference type="Proteomes" id="UP000053470"/>
    </source>
</evidence>
<dbReference type="Gene3D" id="1.25.40.10">
    <property type="entry name" value="Tetratricopeptide repeat domain"/>
    <property type="match status" value="1"/>
</dbReference>
<dbReference type="SUPFAM" id="SSF48452">
    <property type="entry name" value="TPR-like"/>
    <property type="match status" value="1"/>
</dbReference>
<dbReference type="InterPro" id="IPR007685">
    <property type="entry name" value="RelA_SpoT"/>
</dbReference>
<dbReference type="RefSeq" id="WP_003263468.1">
    <property type="nucleotide sequence ID" value="NZ_LN651281.1"/>
</dbReference>
<evidence type="ECO:0000313" key="2">
    <source>
        <dbReference type="EMBL" id="CEJ16606.1"/>
    </source>
</evidence>
<accession>A0A7U7JD19</accession>
<dbReference type="PANTHER" id="PTHR41773:SF1">
    <property type="entry name" value="RELA_SPOT DOMAIN-CONTAINING PROTEIN"/>
    <property type="match status" value="1"/>
</dbReference>
<dbReference type="Proteomes" id="UP000053470">
    <property type="component" value="Unassembled WGS sequence"/>
</dbReference>
<proteinExistence type="predicted"/>
<dbReference type="SMART" id="SM00954">
    <property type="entry name" value="RelA_SpoT"/>
    <property type="match status" value="1"/>
</dbReference>
<dbReference type="Gene3D" id="1.10.287.860">
    <property type="entry name" value="Nucleotidyltransferase"/>
    <property type="match status" value="1"/>
</dbReference>
<gene>
    <name evidence="2" type="ORF">RSIPO_04909</name>
</gene>
<dbReference type="PANTHER" id="PTHR41773">
    <property type="entry name" value="GTP PYROPHOSPHATASE-RELATED"/>
    <property type="match status" value="1"/>
</dbReference>
<dbReference type="GO" id="GO:0015969">
    <property type="term" value="P:guanosine tetraphosphate metabolic process"/>
    <property type="evidence" value="ECO:0007669"/>
    <property type="project" value="InterPro"/>
</dbReference>
<organism evidence="2 3">
    <name type="scientific">Ralstonia solanacearum IPO1609</name>
    <dbReference type="NCBI Taxonomy" id="564066"/>
    <lineage>
        <taxon>Bacteria</taxon>
        <taxon>Pseudomonadati</taxon>
        <taxon>Pseudomonadota</taxon>
        <taxon>Betaproteobacteria</taxon>
        <taxon>Burkholderiales</taxon>
        <taxon>Burkholderiaceae</taxon>
        <taxon>Ralstonia</taxon>
        <taxon>Ralstonia solanacearum species complex</taxon>
    </lineage>
</organism>
<reference evidence="2" key="2">
    <citation type="submission" date="2022-04" db="EMBL/GenBank/DDBJ databases">
        <title>Genomic draft of R. solanacearum strain IPO1609, a phylotype IIB1/biovar 2/race 3 strain isolated from potato in Europe.</title>
        <authorList>
            <person name="Boucher C."/>
            <person name="Carrere S."/>
            <person name="Dossat C."/>
            <person name="Elbaz M."/>
            <person name="Genin S."/>
            <person name="Gouzy J."/>
            <person name="Prior P."/>
            <person name="Segurens B."/>
            <person name="Wincker P."/>
        </authorList>
    </citation>
    <scope>NUCLEOTIDE SEQUENCE</scope>
    <source>
        <strain evidence="2">IPO1609</strain>
    </source>
</reference>
<dbReference type="Gene3D" id="3.30.460.10">
    <property type="entry name" value="Beta Polymerase, domain 2"/>
    <property type="match status" value="1"/>
</dbReference>
<dbReference type="InterPro" id="IPR011990">
    <property type="entry name" value="TPR-like_helical_dom_sf"/>
</dbReference>